<dbReference type="GO" id="GO:0005634">
    <property type="term" value="C:nucleus"/>
    <property type="evidence" value="ECO:0007669"/>
    <property type="project" value="TreeGrafter"/>
</dbReference>
<dbReference type="GO" id="GO:0016829">
    <property type="term" value="F:lyase activity"/>
    <property type="evidence" value="ECO:0007669"/>
    <property type="project" value="UniProtKB-KW"/>
</dbReference>
<comment type="caution">
    <text evidence="7">The sequence shown here is derived from an EMBL/GenBank/DDBJ whole genome shotgun (WGS) entry which is preliminary data.</text>
</comment>
<gene>
    <name evidence="7" type="ORF">X943_001231</name>
</gene>
<name>A0AAD9GKR6_BABDI</name>
<evidence type="ECO:0000313" key="8">
    <source>
        <dbReference type="Proteomes" id="UP001195914"/>
    </source>
</evidence>
<evidence type="ECO:0000256" key="5">
    <source>
        <dbReference type="ARBA" id="ARBA00029543"/>
    </source>
</evidence>
<evidence type="ECO:0000256" key="3">
    <source>
        <dbReference type="ARBA" id="ARBA00023239"/>
    </source>
</evidence>
<dbReference type="PANTHER" id="PTHR13522:SF3">
    <property type="entry name" value="U6 SNRNA PHOSPHODIESTERASE 1"/>
    <property type="match status" value="1"/>
</dbReference>
<dbReference type="Gene3D" id="3.90.1140.10">
    <property type="entry name" value="Cyclic phosphodiesterase"/>
    <property type="match status" value="1"/>
</dbReference>
<reference evidence="7" key="1">
    <citation type="journal article" date="2014" name="Nucleic Acids Res.">
        <title>The evolutionary dynamics of variant antigen genes in Babesia reveal a history of genomic innovation underlying host-parasite interaction.</title>
        <authorList>
            <person name="Jackson A.P."/>
            <person name="Otto T.D."/>
            <person name="Darby A."/>
            <person name="Ramaprasad A."/>
            <person name="Xia D."/>
            <person name="Echaide I.E."/>
            <person name="Farber M."/>
            <person name="Gahlot S."/>
            <person name="Gamble J."/>
            <person name="Gupta D."/>
            <person name="Gupta Y."/>
            <person name="Jackson L."/>
            <person name="Malandrin L."/>
            <person name="Malas T.B."/>
            <person name="Moussa E."/>
            <person name="Nair M."/>
            <person name="Reid A.J."/>
            <person name="Sanders M."/>
            <person name="Sharma J."/>
            <person name="Tracey A."/>
            <person name="Quail M.A."/>
            <person name="Weir W."/>
            <person name="Wastling J.M."/>
            <person name="Hall N."/>
            <person name="Willadsen P."/>
            <person name="Lingelbach K."/>
            <person name="Shiels B."/>
            <person name="Tait A."/>
            <person name="Berriman M."/>
            <person name="Allred D.R."/>
            <person name="Pain A."/>
        </authorList>
    </citation>
    <scope>NUCLEOTIDE SEQUENCE</scope>
    <source>
        <strain evidence="7">1802A</strain>
    </source>
</reference>
<dbReference type="GO" id="GO:0000175">
    <property type="term" value="F:3'-5'-RNA exonuclease activity"/>
    <property type="evidence" value="ECO:0007669"/>
    <property type="project" value="TreeGrafter"/>
</dbReference>
<keyword evidence="4" id="KW-0539">Nucleus</keyword>
<dbReference type="InterPro" id="IPR027521">
    <property type="entry name" value="Usb1"/>
</dbReference>
<keyword evidence="3" id="KW-0456">Lyase</keyword>
<dbReference type="AlphaFoldDB" id="A0AAD9GKR6"/>
<proteinExistence type="predicted"/>
<organism evidence="7 8">
    <name type="scientific">Babesia divergens</name>
    <dbReference type="NCBI Taxonomy" id="32595"/>
    <lineage>
        <taxon>Eukaryota</taxon>
        <taxon>Sar</taxon>
        <taxon>Alveolata</taxon>
        <taxon>Apicomplexa</taxon>
        <taxon>Aconoidasida</taxon>
        <taxon>Piroplasmida</taxon>
        <taxon>Babesiidae</taxon>
        <taxon>Babesia</taxon>
    </lineage>
</organism>
<sequence length="318" mass="36467">MKRKIDVKASGTPRRRAVPHVVGNFHTLVYIKVPVDERLSVYARRAHAILSSLDRRANTVESNVYEDHTSSSDSDTTDEDELLEGHRCLKTRQTFAHLSLCRPMYLKRQFIKPFIEQLQSSLTRIKPFYLILDKEIAILANEDHTSFFAALPVENMCNTRAVLPLIDIVDDVAEVFGYPKYYEQRLPHVSLAVIGRNLKNIIADLYSKQRCCRDTVYSSHHWLHIENLLEVQNEKPNSNEAASMVEDAREQKQISCKEIDNEDDDQTARHEIQFTFAEETLKTSTTGLSDQDEQPICIYVEDIYVLVGAQETAIKLLA</sequence>
<evidence type="ECO:0000256" key="1">
    <source>
        <dbReference type="ARBA" id="ARBA00022722"/>
    </source>
</evidence>
<dbReference type="PANTHER" id="PTHR13522">
    <property type="entry name" value="U6 SNRNA PHOSPHODIESTERASE 1"/>
    <property type="match status" value="1"/>
</dbReference>
<dbReference type="Pfam" id="PF09749">
    <property type="entry name" value="HVSL"/>
    <property type="match status" value="1"/>
</dbReference>
<dbReference type="EMBL" id="JAHBMH010000003">
    <property type="protein sequence ID" value="KAK1940275.1"/>
    <property type="molecule type" value="Genomic_DNA"/>
</dbReference>
<dbReference type="GO" id="GO:0034477">
    <property type="term" value="P:U6 snRNA 3'-end processing"/>
    <property type="evidence" value="ECO:0007669"/>
    <property type="project" value="InterPro"/>
</dbReference>
<evidence type="ECO:0000313" key="7">
    <source>
        <dbReference type="EMBL" id="KAK1940275.1"/>
    </source>
</evidence>
<keyword evidence="1" id="KW-0540">Nuclease</keyword>
<keyword evidence="8" id="KW-1185">Reference proteome</keyword>
<keyword evidence="2" id="KW-0378">Hydrolase</keyword>
<evidence type="ECO:0000256" key="4">
    <source>
        <dbReference type="ARBA" id="ARBA00023242"/>
    </source>
</evidence>
<protein>
    <recommendedName>
        <fullName evidence="5">U6 snRNA phosphodiesterase 1</fullName>
    </recommendedName>
    <alternativeName>
        <fullName evidence="6">3'-5' RNA exonuclease USB1</fullName>
    </alternativeName>
</protein>
<accession>A0AAD9GKR6</accession>
<evidence type="ECO:0000256" key="6">
    <source>
        <dbReference type="ARBA" id="ARBA00030030"/>
    </source>
</evidence>
<reference evidence="7" key="2">
    <citation type="submission" date="2021-05" db="EMBL/GenBank/DDBJ databases">
        <authorList>
            <person name="Pain A."/>
        </authorList>
    </citation>
    <scope>NUCLEOTIDE SEQUENCE</scope>
    <source>
        <strain evidence="7">1802A</strain>
    </source>
</reference>
<evidence type="ECO:0000256" key="2">
    <source>
        <dbReference type="ARBA" id="ARBA00022801"/>
    </source>
</evidence>
<dbReference type="Proteomes" id="UP001195914">
    <property type="component" value="Unassembled WGS sequence"/>
</dbReference>